<comment type="subcellular location">
    <subcellularLocation>
        <location evidence="3 16">Cytoplasm</location>
    </subcellularLocation>
</comment>
<evidence type="ECO:0000256" key="3">
    <source>
        <dbReference type="ARBA" id="ARBA00004496"/>
    </source>
</evidence>
<evidence type="ECO:0000256" key="6">
    <source>
        <dbReference type="ARBA" id="ARBA00012102"/>
    </source>
</evidence>
<evidence type="ECO:0000256" key="8">
    <source>
        <dbReference type="ARBA" id="ARBA00022679"/>
    </source>
</evidence>
<sequence length="243" mass="26910">MNLVIDIGNSFVKLAVFSQNKLKHKEITELEYFSEEVDVLLQTYPLIKKAIIASVAKMDENTISDLEKKVQVLVLNRETPLPFINKYSTPHTLGMDRIALVSASVYQFPHTNSLVIDAGTCVTYDFVTNTNEYLGGAISPGIQLRYKALHNFTANLPLLEQEIPNSIIGNSTDSAIHAGVVIGILKEIDGVIETYKQKYSDLTVILTGGDANFLSKQLKSSIFANSNFLLEGLNTILQFNSHE</sequence>
<feature type="binding site" evidence="16">
    <location>
        <position position="117"/>
    </location>
    <ligand>
        <name>K(+)</name>
        <dbReference type="ChEBI" id="CHEBI:29103"/>
    </ligand>
</feature>
<evidence type="ECO:0000256" key="15">
    <source>
        <dbReference type="ARBA" id="ARBA00040883"/>
    </source>
</evidence>
<comment type="cofactor">
    <cofactor evidence="16">
        <name>NH4(+)</name>
        <dbReference type="ChEBI" id="CHEBI:28938"/>
    </cofactor>
    <cofactor evidence="16">
        <name>K(+)</name>
        <dbReference type="ChEBI" id="CHEBI:29103"/>
    </cofactor>
    <text evidence="16">A monovalent cation. Ammonium or potassium.</text>
</comment>
<name>A0ABV5FC10_9FLAO</name>
<keyword evidence="12 16" id="KW-0630">Potassium</keyword>
<evidence type="ECO:0000256" key="4">
    <source>
        <dbReference type="ARBA" id="ARBA00005225"/>
    </source>
</evidence>
<gene>
    <name evidence="16" type="primary">coaX</name>
    <name evidence="17" type="ORF">ACFFU9_09565</name>
</gene>
<dbReference type="HAMAP" id="MF_01274">
    <property type="entry name" value="Pantothen_kinase_3"/>
    <property type="match status" value="1"/>
</dbReference>
<dbReference type="PANTHER" id="PTHR34265">
    <property type="entry name" value="TYPE III PANTOTHENATE KINASE"/>
    <property type="match status" value="1"/>
</dbReference>
<evidence type="ECO:0000256" key="12">
    <source>
        <dbReference type="ARBA" id="ARBA00022958"/>
    </source>
</evidence>
<dbReference type="SUPFAM" id="SSF53067">
    <property type="entry name" value="Actin-like ATPase domain"/>
    <property type="match status" value="2"/>
</dbReference>
<dbReference type="Pfam" id="PF03309">
    <property type="entry name" value="Pan_kinase"/>
    <property type="match status" value="1"/>
</dbReference>
<evidence type="ECO:0000256" key="11">
    <source>
        <dbReference type="ARBA" id="ARBA00022840"/>
    </source>
</evidence>
<evidence type="ECO:0000256" key="13">
    <source>
        <dbReference type="ARBA" id="ARBA00022993"/>
    </source>
</evidence>
<comment type="similarity">
    <text evidence="14 16">Belongs to the type III pantothenate kinase family.</text>
</comment>
<evidence type="ECO:0000256" key="9">
    <source>
        <dbReference type="ARBA" id="ARBA00022741"/>
    </source>
</evidence>
<evidence type="ECO:0000313" key="18">
    <source>
        <dbReference type="Proteomes" id="UP001589585"/>
    </source>
</evidence>
<keyword evidence="9 16" id="KW-0547">Nucleotide-binding</keyword>
<feature type="binding site" evidence="16">
    <location>
        <begin position="6"/>
        <end position="13"/>
    </location>
    <ligand>
        <name>ATP</name>
        <dbReference type="ChEBI" id="CHEBI:30616"/>
    </ligand>
</feature>
<comment type="function">
    <text evidence="16">Catalyzes the phosphorylation of pantothenate (Pan), the first step in CoA biosynthesis.</text>
</comment>
<keyword evidence="13 16" id="KW-0173">Coenzyme A biosynthesis</keyword>
<evidence type="ECO:0000256" key="1">
    <source>
        <dbReference type="ARBA" id="ARBA00001206"/>
    </source>
</evidence>
<comment type="caution">
    <text evidence="17">The sequence shown here is derived from an EMBL/GenBank/DDBJ whole genome shotgun (WGS) entry which is preliminary data.</text>
</comment>
<dbReference type="PANTHER" id="PTHR34265:SF1">
    <property type="entry name" value="TYPE III PANTOTHENATE KINASE"/>
    <property type="match status" value="1"/>
</dbReference>
<proteinExistence type="inferred from homology"/>
<keyword evidence="16" id="KW-0479">Metal-binding</keyword>
<keyword evidence="18" id="KW-1185">Reference proteome</keyword>
<feature type="binding site" evidence="16">
    <location>
        <position position="120"/>
    </location>
    <ligand>
        <name>ATP</name>
        <dbReference type="ChEBI" id="CHEBI:30616"/>
    </ligand>
</feature>
<organism evidence="17 18">
    <name type="scientific">Mariniflexile ostreae</name>
    <dbReference type="NCBI Taxonomy" id="1520892"/>
    <lineage>
        <taxon>Bacteria</taxon>
        <taxon>Pseudomonadati</taxon>
        <taxon>Bacteroidota</taxon>
        <taxon>Flavobacteriia</taxon>
        <taxon>Flavobacteriales</taxon>
        <taxon>Flavobacteriaceae</taxon>
        <taxon>Mariniflexile</taxon>
    </lineage>
</organism>
<evidence type="ECO:0000256" key="16">
    <source>
        <dbReference type="HAMAP-Rule" id="MF_01274"/>
    </source>
</evidence>
<reference evidence="17 18" key="1">
    <citation type="submission" date="2024-09" db="EMBL/GenBank/DDBJ databases">
        <authorList>
            <person name="Sun Q."/>
            <person name="Mori K."/>
        </authorList>
    </citation>
    <scope>NUCLEOTIDE SEQUENCE [LARGE SCALE GENOMIC DNA]</scope>
    <source>
        <strain evidence="17 18">CECT 8622</strain>
    </source>
</reference>
<dbReference type="GO" id="GO:0004594">
    <property type="term" value="F:pantothenate kinase activity"/>
    <property type="evidence" value="ECO:0007669"/>
    <property type="project" value="UniProtKB-EC"/>
</dbReference>
<dbReference type="InterPro" id="IPR004619">
    <property type="entry name" value="Type_III_PanK"/>
</dbReference>
<feature type="binding site" evidence="16">
    <location>
        <position position="172"/>
    </location>
    <ligand>
        <name>substrate</name>
    </ligand>
</feature>
<evidence type="ECO:0000256" key="5">
    <source>
        <dbReference type="ARBA" id="ARBA00011738"/>
    </source>
</evidence>
<dbReference type="Gene3D" id="3.30.420.40">
    <property type="match status" value="2"/>
</dbReference>
<feature type="binding site" evidence="16">
    <location>
        <begin position="94"/>
        <end position="97"/>
    </location>
    <ligand>
        <name>substrate</name>
    </ligand>
</feature>
<dbReference type="InterPro" id="IPR043129">
    <property type="entry name" value="ATPase_NBD"/>
</dbReference>
<feature type="binding site" evidence="16">
    <location>
        <position position="87"/>
    </location>
    <ligand>
        <name>substrate</name>
    </ligand>
</feature>
<comment type="subunit">
    <text evidence="5 16">Homodimer.</text>
</comment>
<comment type="catalytic activity">
    <reaction evidence="1 16">
        <text>(R)-pantothenate + ATP = (R)-4'-phosphopantothenate + ADP + H(+)</text>
        <dbReference type="Rhea" id="RHEA:16373"/>
        <dbReference type="ChEBI" id="CHEBI:10986"/>
        <dbReference type="ChEBI" id="CHEBI:15378"/>
        <dbReference type="ChEBI" id="CHEBI:29032"/>
        <dbReference type="ChEBI" id="CHEBI:30616"/>
        <dbReference type="ChEBI" id="CHEBI:456216"/>
        <dbReference type="EC" id="2.7.1.33"/>
    </reaction>
</comment>
<protein>
    <recommendedName>
        <fullName evidence="15 16">Type III pantothenate kinase</fullName>
        <ecNumber evidence="6 16">2.7.1.33</ecNumber>
    </recommendedName>
    <alternativeName>
        <fullName evidence="16">PanK-III</fullName>
    </alternativeName>
    <alternativeName>
        <fullName evidence="16">Pantothenic acid kinase</fullName>
    </alternativeName>
</protein>
<comment type="cofactor">
    <cofactor evidence="2">
        <name>K(+)</name>
        <dbReference type="ChEBI" id="CHEBI:29103"/>
    </cofactor>
</comment>
<keyword evidence="10 16" id="KW-0418">Kinase</keyword>
<evidence type="ECO:0000256" key="10">
    <source>
        <dbReference type="ARBA" id="ARBA00022777"/>
    </source>
</evidence>
<keyword evidence="8 16" id="KW-0808">Transferase</keyword>
<accession>A0ABV5FC10</accession>
<dbReference type="NCBIfam" id="TIGR00671">
    <property type="entry name" value="baf"/>
    <property type="match status" value="1"/>
</dbReference>
<comment type="pathway">
    <text evidence="4 16">Cofactor biosynthesis; coenzyme A biosynthesis; CoA from (R)-pantothenate: step 1/5.</text>
</comment>
<evidence type="ECO:0000313" key="17">
    <source>
        <dbReference type="EMBL" id="MFB9056988.1"/>
    </source>
</evidence>
<feature type="active site" description="Proton acceptor" evidence="16">
    <location>
        <position position="96"/>
    </location>
</feature>
<keyword evidence="11 16" id="KW-0067">ATP-binding</keyword>
<dbReference type="EC" id="2.7.1.33" evidence="6 16"/>
<dbReference type="NCBIfam" id="NF009853">
    <property type="entry name" value="PRK13320.1-5"/>
    <property type="match status" value="1"/>
</dbReference>
<evidence type="ECO:0000256" key="7">
    <source>
        <dbReference type="ARBA" id="ARBA00022490"/>
    </source>
</evidence>
<dbReference type="EMBL" id="JBHMFC010000037">
    <property type="protein sequence ID" value="MFB9056988.1"/>
    <property type="molecule type" value="Genomic_DNA"/>
</dbReference>
<dbReference type="RefSeq" id="WP_379861205.1">
    <property type="nucleotide sequence ID" value="NZ_JBHMFC010000037.1"/>
</dbReference>
<keyword evidence="7 16" id="KW-0963">Cytoplasm</keyword>
<evidence type="ECO:0000256" key="14">
    <source>
        <dbReference type="ARBA" id="ARBA00038036"/>
    </source>
</evidence>
<dbReference type="CDD" id="cd24015">
    <property type="entry name" value="ASKHA_NBD_PanK-III"/>
    <property type="match status" value="1"/>
</dbReference>
<evidence type="ECO:0000256" key="2">
    <source>
        <dbReference type="ARBA" id="ARBA00001958"/>
    </source>
</evidence>
<dbReference type="Proteomes" id="UP001589585">
    <property type="component" value="Unassembled WGS sequence"/>
</dbReference>